<accession>A0ABR3I9G7</accession>
<dbReference type="Gene3D" id="3.30.420.10">
    <property type="entry name" value="Ribonuclease H-like superfamily/Ribonuclease H"/>
    <property type="match status" value="1"/>
</dbReference>
<proteinExistence type="predicted"/>
<reference evidence="2 3" key="1">
    <citation type="submission" date="2024-06" db="EMBL/GenBank/DDBJ databases">
        <title>A chromosome-level genome assembly of beet webworm, Loxostege sticticalis.</title>
        <authorList>
            <person name="Zhang Y."/>
        </authorList>
    </citation>
    <scope>NUCLEOTIDE SEQUENCE [LARGE SCALE GENOMIC DNA]</scope>
    <source>
        <strain evidence="2">AQ026</strain>
        <tissue evidence="2">Whole body</tissue>
    </source>
</reference>
<protein>
    <recommendedName>
        <fullName evidence="1">Integrase catalytic domain-containing protein</fullName>
    </recommendedName>
</protein>
<dbReference type="InterPro" id="IPR001584">
    <property type="entry name" value="Integrase_cat-core"/>
</dbReference>
<dbReference type="InterPro" id="IPR036397">
    <property type="entry name" value="RNaseH_sf"/>
</dbReference>
<comment type="caution">
    <text evidence="2">The sequence shown here is derived from an EMBL/GenBank/DDBJ whole genome shotgun (WGS) entry which is preliminary data.</text>
</comment>
<evidence type="ECO:0000259" key="1">
    <source>
        <dbReference type="PROSITE" id="PS50994"/>
    </source>
</evidence>
<dbReference type="Proteomes" id="UP001549920">
    <property type="component" value="Unassembled WGS sequence"/>
</dbReference>
<gene>
    <name evidence="2" type="ORF">ABMA27_014597</name>
</gene>
<organism evidence="2 3">
    <name type="scientific">Loxostege sticticalis</name>
    <name type="common">Beet webworm moth</name>
    <dbReference type="NCBI Taxonomy" id="481309"/>
    <lineage>
        <taxon>Eukaryota</taxon>
        <taxon>Metazoa</taxon>
        <taxon>Ecdysozoa</taxon>
        <taxon>Arthropoda</taxon>
        <taxon>Hexapoda</taxon>
        <taxon>Insecta</taxon>
        <taxon>Pterygota</taxon>
        <taxon>Neoptera</taxon>
        <taxon>Endopterygota</taxon>
        <taxon>Lepidoptera</taxon>
        <taxon>Glossata</taxon>
        <taxon>Ditrysia</taxon>
        <taxon>Pyraloidea</taxon>
        <taxon>Crambidae</taxon>
        <taxon>Pyraustinae</taxon>
        <taxon>Loxostege</taxon>
    </lineage>
</organism>
<feature type="domain" description="Integrase catalytic" evidence="1">
    <location>
        <begin position="89"/>
        <end position="197"/>
    </location>
</feature>
<evidence type="ECO:0000313" key="2">
    <source>
        <dbReference type="EMBL" id="KAL0892919.1"/>
    </source>
</evidence>
<name>A0ABR3I9G7_LOXSC</name>
<dbReference type="EMBL" id="JBEUOH010000006">
    <property type="protein sequence ID" value="KAL0892919.1"/>
    <property type="molecule type" value="Genomic_DNA"/>
</dbReference>
<dbReference type="PROSITE" id="PS50994">
    <property type="entry name" value="INTEGRASE"/>
    <property type="match status" value="1"/>
</dbReference>
<keyword evidence="3" id="KW-1185">Reference proteome</keyword>
<evidence type="ECO:0000313" key="3">
    <source>
        <dbReference type="Proteomes" id="UP001549920"/>
    </source>
</evidence>
<sequence length="244" mass="28659">MQRCYIERNRREIAQGKIKLWSRKKIDASIMSIRLGQKRPETNQYNVKSINGEYKLACNLCESCHRNEVHEIDSGIEFKHCYRVFTTSMSENPPVALEADDLENLNPYRHLLIVVDKSTSFVFLRPLTVLDENNVAMELFKIFTDFGTPQRLEASDFPFYEIVCRIVSKFMPQYKIQVSKIPSRHTDWTGRVMAFLQDWMDVNESENWVVGCPSVQWNMNNTVRNNSTPFFDVFKKEPIQDLIE</sequence>